<evidence type="ECO:0000313" key="7">
    <source>
        <dbReference type="Proteomes" id="UP001175271"/>
    </source>
</evidence>
<protein>
    <recommendedName>
        <fullName evidence="8">G-protein coupled receptors family 1 profile domain-containing protein</fullName>
    </recommendedName>
</protein>
<comment type="caution">
    <text evidence="6">The sequence shown here is derived from an EMBL/GenBank/DDBJ whole genome shotgun (WGS) entry which is preliminary data.</text>
</comment>
<dbReference type="PANTHER" id="PTHR46561">
    <property type="entry name" value="SERPENTINE RECEPTOR, CLASS AB (CLASS A-LIKE)-RELATED"/>
    <property type="match status" value="1"/>
</dbReference>
<reference evidence="6" key="1">
    <citation type="submission" date="2023-06" db="EMBL/GenBank/DDBJ databases">
        <title>Genomic analysis of the entomopathogenic nematode Steinernema hermaphroditum.</title>
        <authorList>
            <person name="Schwarz E.M."/>
            <person name="Heppert J.K."/>
            <person name="Baniya A."/>
            <person name="Schwartz H.T."/>
            <person name="Tan C.-H."/>
            <person name="Antoshechkin I."/>
            <person name="Sternberg P.W."/>
            <person name="Goodrich-Blair H."/>
            <person name="Dillman A.R."/>
        </authorList>
    </citation>
    <scope>NUCLEOTIDE SEQUENCE</scope>
    <source>
        <strain evidence="6">PS9179</strain>
        <tissue evidence="6">Whole animal</tissue>
    </source>
</reference>
<evidence type="ECO:0000256" key="2">
    <source>
        <dbReference type="ARBA" id="ARBA00022692"/>
    </source>
</evidence>
<proteinExistence type="predicted"/>
<dbReference type="EMBL" id="JAUCMV010000001">
    <property type="protein sequence ID" value="KAK0429026.1"/>
    <property type="molecule type" value="Genomic_DNA"/>
</dbReference>
<comment type="subcellular location">
    <subcellularLocation>
        <location evidence="1">Membrane</location>
        <topology evidence="1">Multi-pass membrane protein</topology>
    </subcellularLocation>
</comment>
<evidence type="ECO:0000256" key="4">
    <source>
        <dbReference type="ARBA" id="ARBA00023136"/>
    </source>
</evidence>
<dbReference type="GO" id="GO:0016020">
    <property type="term" value="C:membrane"/>
    <property type="evidence" value="ECO:0007669"/>
    <property type="project" value="UniProtKB-SubCell"/>
</dbReference>
<accession>A0AA39ISP1</accession>
<name>A0AA39ISP1_9BILA</name>
<gene>
    <name evidence="6" type="ORF">QR680_011142</name>
</gene>
<keyword evidence="3 5" id="KW-1133">Transmembrane helix</keyword>
<dbReference type="Pfam" id="PF10292">
    <property type="entry name" value="7TM_GPCR_Srab"/>
    <property type="match status" value="1"/>
</dbReference>
<evidence type="ECO:0000256" key="3">
    <source>
        <dbReference type="ARBA" id="ARBA00022989"/>
    </source>
</evidence>
<keyword evidence="4 5" id="KW-0472">Membrane</keyword>
<evidence type="ECO:0000256" key="1">
    <source>
        <dbReference type="ARBA" id="ARBA00004141"/>
    </source>
</evidence>
<evidence type="ECO:0000313" key="6">
    <source>
        <dbReference type="EMBL" id="KAK0429026.1"/>
    </source>
</evidence>
<feature type="transmembrane region" description="Helical" evidence="5">
    <location>
        <begin position="145"/>
        <end position="164"/>
    </location>
</feature>
<organism evidence="6 7">
    <name type="scientific">Steinernema hermaphroditum</name>
    <dbReference type="NCBI Taxonomy" id="289476"/>
    <lineage>
        <taxon>Eukaryota</taxon>
        <taxon>Metazoa</taxon>
        <taxon>Ecdysozoa</taxon>
        <taxon>Nematoda</taxon>
        <taxon>Chromadorea</taxon>
        <taxon>Rhabditida</taxon>
        <taxon>Tylenchina</taxon>
        <taxon>Panagrolaimomorpha</taxon>
        <taxon>Strongyloidoidea</taxon>
        <taxon>Steinernematidae</taxon>
        <taxon>Steinernema</taxon>
    </lineage>
</organism>
<dbReference type="PANTHER" id="PTHR46561:SF11">
    <property type="entry name" value="SERPENTINE RECEPTOR CLASS ALPHA_BETA-14"/>
    <property type="match status" value="1"/>
</dbReference>
<feature type="transmembrane region" description="Helical" evidence="5">
    <location>
        <begin position="20"/>
        <end position="40"/>
    </location>
</feature>
<keyword evidence="2 5" id="KW-0812">Transmembrane</keyword>
<dbReference type="InterPro" id="IPR019408">
    <property type="entry name" value="7TM_GPCR_serpentine_rcpt_Srab"/>
</dbReference>
<feature type="transmembrane region" description="Helical" evidence="5">
    <location>
        <begin position="104"/>
        <end position="124"/>
    </location>
</feature>
<sequence>MDVPCAKALHYANAPIPLSLAWLRVAVSACAALAIVYALYAERVTRKYHPNARILIRSHFVFNLLTSLGFVFIDGSDLVRIMFLRTASNGCPIPLLPGRLAEGLKLPEVFCVNALGLSLTCLGLERTVATVYARCYEKHLRTFPGWILVLITILLAGLKSYYMIANALPDGWSATATVGYVPPYVQKMGLIILIGIEAVNIVIFLVLYGLNRRWKNERNRINASLAYKYQVDENVESLSNVLQLAFVHCATILLATVMFFVILSLPASPFISDFMFSIDIYVLYNLLLPFLVILKMYCLNKAKRKVAVAKRTSEAHKDHFQILSNYFNAGLKE</sequence>
<dbReference type="InterPro" id="IPR053286">
    <property type="entry name" value="Nematode_rcpt-like_srab"/>
</dbReference>
<feature type="transmembrane region" description="Helical" evidence="5">
    <location>
        <begin position="60"/>
        <end position="84"/>
    </location>
</feature>
<evidence type="ECO:0000256" key="5">
    <source>
        <dbReference type="SAM" id="Phobius"/>
    </source>
</evidence>
<dbReference type="AlphaFoldDB" id="A0AA39ISP1"/>
<evidence type="ECO:0008006" key="8">
    <source>
        <dbReference type="Google" id="ProtNLM"/>
    </source>
</evidence>
<feature type="transmembrane region" description="Helical" evidence="5">
    <location>
        <begin position="184"/>
        <end position="210"/>
    </location>
</feature>
<keyword evidence="7" id="KW-1185">Reference proteome</keyword>
<feature type="transmembrane region" description="Helical" evidence="5">
    <location>
        <begin position="274"/>
        <end position="294"/>
    </location>
</feature>
<dbReference type="Proteomes" id="UP001175271">
    <property type="component" value="Unassembled WGS sequence"/>
</dbReference>
<feature type="transmembrane region" description="Helical" evidence="5">
    <location>
        <begin position="244"/>
        <end position="268"/>
    </location>
</feature>